<evidence type="ECO:0000313" key="7">
    <source>
        <dbReference type="Proteomes" id="UP001596047"/>
    </source>
</evidence>
<dbReference type="Gene3D" id="1.20.1270.50">
    <property type="entry name" value="Glycoside hydrolase family 38, central domain"/>
    <property type="match status" value="1"/>
</dbReference>
<sequence length="918" mass="102886">MTAKTIHVISHTHWDREWYLPYEKHHVRLIALMDTLLETLEQDTDFKSFHLDGQTIILEDYLQVRPEMREKLVHYIQTGRIHIGPWYILQDEFLTSSEANVRNLLIGHRDAQVYGNVTKIGYFPDSFGNIGQAPQLIKQAGIDTAIFGRGVKPTGFNNQVGESNAYESPFSEMIWRSPDGTEVLGILFANWYHNGMEIPTDPQAAQAYWDRKIIQVERFASTQHLLFMNGCDHQPVQTNLSTALETARSLYPEHTFIHSDFETYAKQVHESLTDQPLSVVSGELRSQQTDGWGTLVNTASARVYIKQANTRVQTLLEKVAEPTAAIASLLGHAYPHHLFTYAWKTLMQNHPHDSICGCSVDEVHAEMMTRFAKSGHVAETLIDAAVASITRAIDTEKFGFAKGAVPFIALNTSGWKRTGLVSLELEINRRSFDEHVPAELYKSMAAEPFTSGRIIDESGHEIPARIEDLGVKFNYTLPGDRFRQPYMARRIRVSLQVEQAPALGYRTYAFVPYPHGEAAAIHPGPQIKNTSLSPEVLENEYYQITVESNGSLTLLDKEGGHLYRDLCVYENAGDIGNEYMFKQSHDHAVLTTRDLQAEIAWAEHSDAVHSVDILHQWSIPASAESSLETEQNAMVYYPERMSKRADSLIPFAIRTRVTLEAGVKAVKISTTFNNQAKDHRLRALFPTDIASGSVHADSIFEIAERPIEPAPEWKNPSNCQHQQAFVAVDNASQGLAIANIGLNEYEICRDGRNTIAVTLLRAVGELGDWGVFPTPEAQCPGEHTVEMAIIPYRGSSERSLAAIEAYQYQIPWTAAQTDIHAGTLPLVHSWLKWEGSNLALSTFKVNADNQAIMVRWFNMSKEPAALTIEPGGTLTNWYLSDVLEQTRTSLGDSKTQPLHREVRAAEILTLGSKPSWAD</sequence>
<dbReference type="CDD" id="cd10814">
    <property type="entry name" value="GH38N_AMII_SpGH38_like"/>
    <property type="match status" value="1"/>
</dbReference>
<comment type="similarity">
    <text evidence="1">Belongs to the glycosyl hydrolase 38 family.</text>
</comment>
<evidence type="ECO:0000256" key="2">
    <source>
        <dbReference type="ARBA" id="ARBA00022723"/>
    </source>
</evidence>
<dbReference type="SUPFAM" id="SSF74650">
    <property type="entry name" value="Galactose mutarotase-like"/>
    <property type="match status" value="1"/>
</dbReference>
<name>A0ABW0W0I3_9BACL</name>
<reference evidence="7" key="1">
    <citation type="journal article" date="2019" name="Int. J. Syst. Evol. Microbiol.">
        <title>The Global Catalogue of Microorganisms (GCM) 10K type strain sequencing project: providing services to taxonomists for standard genome sequencing and annotation.</title>
        <authorList>
            <consortium name="The Broad Institute Genomics Platform"/>
            <consortium name="The Broad Institute Genome Sequencing Center for Infectious Disease"/>
            <person name="Wu L."/>
            <person name="Ma J."/>
        </authorList>
    </citation>
    <scope>NUCLEOTIDE SEQUENCE [LARGE SCALE GENOMIC DNA]</scope>
    <source>
        <strain evidence="7">CGMCC 1.3240</strain>
    </source>
</reference>
<dbReference type="InterPro" id="IPR041147">
    <property type="entry name" value="GH38_C"/>
</dbReference>
<dbReference type="InterPro" id="IPR028995">
    <property type="entry name" value="Glyco_hydro_57/38_cen_sf"/>
</dbReference>
<keyword evidence="4" id="KW-0326">Glycosidase</keyword>
<dbReference type="Proteomes" id="UP001596047">
    <property type="component" value="Unassembled WGS sequence"/>
</dbReference>
<dbReference type="InterPro" id="IPR027291">
    <property type="entry name" value="Glyco_hydro_38_N_sf"/>
</dbReference>
<dbReference type="Pfam" id="PF17677">
    <property type="entry name" value="Glyco_hydro38C2"/>
    <property type="match status" value="1"/>
</dbReference>
<protein>
    <submittedName>
        <fullName evidence="6">Alpha-mannosidase</fullName>
    </submittedName>
</protein>
<evidence type="ECO:0000259" key="5">
    <source>
        <dbReference type="SMART" id="SM00872"/>
    </source>
</evidence>
<dbReference type="InterPro" id="IPR000602">
    <property type="entry name" value="Glyco_hydro_38_N"/>
</dbReference>
<keyword evidence="3" id="KW-0378">Hydrolase</keyword>
<dbReference type="InterPro" id="IPR011682">
    <property type="entry name" value="Glyco_hydro_38_C"/>
</dbReference>
<accession>A0ABW0W0I3</accession>
<dbReference type="Gene3D" id="2.60.40.2210">
    <property type="match status" value="1"/>
</dbReference>
<dbReference type="SUPFAM" id="SSF88688">
    <property type="entry name" value="Families 57/38 glycoside transferase middle domain"/>
    <property type="match status" value="1"/>
</dbReference>
<dbReference type="InterPro" id="IPR011013">
    <property type="entry name" value="Gal_mutarotase_sf_dom"/>
</dbReference>
<dbReference type="SUPFAM" id="SSF88713">
    <property type="entry name" value="Glycoside hydrolase/deacetylase"/>
    <property type="match status" value="1"/>
</dbReference>
<dbReference type="Pfam" id="PF07748">
    <property type="entry name" value="Glyco_hydro_38C"/>
    <property type="match status" value="1"/>
</dbReference>
<proteinExistence type="inferred from homology"/>
<dbReference type="InterPro" id="IPR011330">
    <property type="entry name" value="Glyco_hydro/deAcase_b/a-brl"/>
</dbReference>
<dbReference type="InterPro" id="IPR041509">
    <property type="entry name" value="GH38_beta-1"/>
</dbReference>
<keyword evidence="7" id="KW-1185">Reference proteome</keyword>
<gene>
    <name evidence="6" type="ORF">ACFPYJ_20615</name>
</gene>
<dbReference type="Pfam" id="PF18438">
    <property type="entry name" value="Glyco_hydro_38"/>
    <property type="match status" value="1"/>
</dbReference>
<evidence type="ECO:0000256" key="1">
    <source>
        <dbReference type="ARBA" id="ARBA00009792"/>
    </source>
</evidence>
<dbReference type="SMART" id="SM00872">
    <property type="entry name" value="Alpha-mann_mid"/>
    <property type="match status" value="1"/>
</dbReference>
<dbReference type="InterPro" id="IPR037094">
    <property type="entry name" value="Glyco_hydro_38_cen_sf"/>
</dbReference>
<organism evidence="6 7">
    <name type="scientific">Paenibacillus solisilvae</name>
    <dbReference type="NCBI Taxonomy" id="2486751"/>
    <lineage>
        <taxon>Bacteria</taxon>
        <taxon>Bacillati</taxon>
        <taxon>Bacillota</taxon>
        <taxon>Bacilli</taxon>
        <taxon>Bacillales</taxon>
        <taxon>Paenibacillaceae</taxon>
        <taxon>Paenibacillus</taxon>
    </lineage>
</organism>
<evidence type="ECO:0000313" key="6">
    <source>
        <dbReference type="EMBL" id="MFC5651472.1"/>
    </source>
</evidence>
<dbReference type="Pfam" id="PF09261">
    <property type="entry name" value="Alpha-mann_mid"/>
    <property type="match status" value="1"/>
</dbReference>
<dbReference type="PANTHER" id="PTHR46017:SF2">
    <property type="entry name" value="MANNOSYLGLYCERATE HYDROLASE"/>
    <property type="match status" value="1"/>
</dbReference>
<dbReference type="Pfam" id="PF01074">
    <property type="entry name" value="Glyco_hydro_38N"/>
    <property type="match status" value="1"/>
</dbReference>
<dbReference type="InterPro" id="IPR015341">
    <property type="entry name" value="Glyco_hydro_38_cen"/>
</dbReference>
<evidence type="ECO:0000256" key="4">
    <source>
        <dbReference type="ARBA" id="ARBA00023295"/>
    </source>
</evidence>
<dbReference type="Gene3D" id="3.20.110.10">
    <property type="entry name" value="Glycoside hydrolase 38, N terminal domain"/>
    <property type="match status" value="1"/>
</dbReference>
<dbReference type="RefSeq" id="WP_379190100.1">
    <property type="nucleotide sequence ID" value="NZ_JBHSOW010000078.1"/>
</dbReference>
<keyword evidence="2" id="KW-0479">Metal-binding</keyword>
<evidence type="ECO:0000256" key="3">
    <source>
        <dbReference type="ARBA" id="ARBA00022801"/>
    </source>
</evidence>
<dbReference type="PANTHER" id="PTHR46017">
    <property type="entry name" value="ALPHA-MANNOSIDASE 2C1"/>
    <property type="match status" value="1"/>
</dbReference>
<dbReference type="EMBL" id="JBHSOW010000078">
    <property type="protein sequence ID" value="MFC5651472.1"/>
    <property type="molecule type" value="Genomic_DNA"/>
</dbReference>
<dbReference type="Gene3D" id="2.70.98.30">
    <property type="entry name" value="Golgi alpha-mannosidase II, domain 4"/>
    <property type="match status" value="1"/>
</dbReference>
<comment type="caution">
    <text evidence="6">The sequence shown here is derived from an EMBL/GenBank/DDBJ whole genome shotgun (WGS) entry which is preliminary data.</text>
</comment>
<feature type="domain" description="Glycoside hydrolase family 38 central" evidence="5">
    <location>
        <begin position="298"/>
        <end position="371"/>
    </location>
</feature>